<evidence type="ECO:0000313" key="2">
    <source>
        <dbReference type="EMBL" id="TCP92209.1"/>
    </source>
</evidence>
<dbReference type="AlphaFoldDB" id="A0A4R2SPW0"/>
<protein>
    <recommendedName>
        <fullName evidence="4">YpeB-like protein with protease inhibitory function</fullName>
    </recommendedName>
</protein>
<keyword evidence="3" id="KW-1185">Reference proteome</keyword>
<feature type="chain" id="PRO_5020360626" description="YpeB-like protein with protease inhibitory function" evidence="1">
    <location>
        <begin position="22"/>
        <end position="91"/>
    </location>
</feature>
<evidence type="ECO:0000313" key="3">
    <source>
        <dbReference type="Proteomes" id="UP000295763"/>
    </source>
</evidence>
<comment type="caution">
    <text evidence="2">The sequence shown here is derived from an EMBL/GenBank/DDBJ whole genome shotgun (WGS) entry which is preliminary data.</text>
</comment>
<name>A0A4R2SPW0_9PAST</name>
<keyword evidence="1" id="KW-0732">Signal</keyword>
<dbReference type="EMBL" id="SLYB01000024">
    <property type="protein sequence ID" value="TCP92209.1"/>
    <property type="molecule type" value="Genomic_DNA"/>
</dbReference>
<proteinExistence type="predicted"/>
<evidence type="ECO:0000256" key="1">
    <source>
        <dbReference type="SAM" id="SignalP"/>
    </source>
</evidence>
<reference evidence="2 3" key="1">
    <citation type="submission" date="2019-03" db="EMBL/GenBank/DDBJ databases">
        <title>Genomic Encyclopedia of Type Strains, Phase IV (KMG-IV): sequencing the most valuable type-strain genomes for metagenomic binning, comparative biology and taxonomic classification.</title>
        <authorList>
            <person name="Goeker M."/>
        </authorList>
    </citation>
    <scope>NUCLEOTIDE SEQUENCE [LARGE SCALE GENOMIC DNA]</scope>
    <source>
        <strain evidence="2 3">DSM 28404</strain>
    </source>
</reference>
<feature type="signal peptide" evidence="1">
    <location>
        <begin position="1"/>
        <end position="21"/>
    </location>
</feature>
<evidence type="ECO:0008006" key="4">
    <source>
        <dbReference type="Google" id="ProtNLM"/>
    </source>
</evidence>
<sequence length="91" mass="10159">MVFMKKIFLILAILFSGIVQANDFVVDNVASIAKKSQIMDFPGCKKYVTELTQHNAVEILEDTAGTYKLKIYTEDACVIITCTRSILGTKH</sequence>
<dbReference type="Proteomes" id="UP000295763">
    <property type="component" value="Unassembled WGS sequence"/>
</dbReference>
<organism evidence="2 3">
    <name type="scientific">Cricetibacter osteomyelitidis</name>
    <dbReference type="NCBI Taxonomy" id="1521931"/>
    <lineage>
        <taxon>Bacteria</taxon>
        <taxon>Pseudomonadati</taxon>
        <taxon>Pseudomonadota</taxon>
        <taxon>Gammaproteobacteria</taxon>
        <taxon>Pasteurellales</taxon>
        <taxon>Pasteurellaceae</taxon>
        <taxon>Cricetibacter</taxon>
    </lineage>
</organism>
<gene>
    <name evidence="2" type="ORF">EDC44_1249</name>
</gene>
<accession>A0A4R2SPW0</accession>